<proteinExistence type="predicted"/>
<dbReference type="Gene3D" id="3.10.10.10">
    <property type="entry name" value="HIV Type 1 Reverse Transcriptase, subunit A, domain 1"/>
    <property type="match status" value="1"/>
</dbReference>
<evidence type="ECO:0008006" key="3">
    <source>
        <dbReference type="Google" id="ProtNLM"/>
    </source>
</evidence>
<dbReference type="PANTHER" id="PTHR15503">
    <property type="entry name" value="LDOC1 RELATED"/>
    <property type="match status" value="1"/>
</dbReference>
<organism evidence="1 2">
    <name type="scientific">Phytophthora cactorum</name>
    <dbReference type="NCBI Taxonomy" id="29920"/>
    <lineage>
        <taxon>Eukaryota</taxon>
        <taxon>Sar</taxon>
        <taxon>Stramenopiles</taxon>
        <taxon>Oomycota</taxon>
        <taxon>Peronosporomycetes</taxon>
        <taxon>Peronosporales</taxon>
        <taxon>Peronosporaceae</taxon>
        <taxon>Phytophthora</taxon>
    </lineage>
</organism>
<dbReference type="VEuPathDB" id="FungiDB:PC110_g10341"/>
<reference evidence="1" key="1">
    <citation type="submission" date="2018-05" db="EMBL/GenBank/DDBJ databases">
        <title>Effector identification in a new, highly contiguous assembly of the strawberry crown rot pathogen Phytophthora cactorum.</title>
        <authorList>
            <person name="Armitage A.D."/>
            <person name="Nellist C.F."/>
            <person name="Bates H."/>
            <person name="Vickerstaff R.J."/>
            <person name="Harrison R.J."/>
        </authorList>
    </citation>
    <scope>NUCLEOTIDE SEQUENCE</scope>
    <source>
        <strain evidence="1">P421</strain>
    </source>
</reference>
<protein>
    <recommendedName>
        <fullName evidence="3">Aspartic peptidase domain</fullName>
    </recommendedName>
</protein>
<dbReference type="InterPro" id="IPR032567">
    <property type="entry name" value="RTL1-rel"/>
</dbReference>
<dbReference type="InterPro" id="IPR021109">
    <property type="entry name" value="Peptidase_aspartic_dom_sf"/>
</dbReference>
<dbReference type="PANTHER" id="PTHR15503:SF22">
    <property type="entry name" value="TRANSPOSON TY3-I GAG POLYPROTEIN"/>
    <property type="match status" value="1"/>
</dbReference>
<dbReference type="InterPro" id="IPR036157">
    <property type="entry name" value="dUTPase-like_sf"/>
</dbReference>
<gene>
    <name evidence="1" type="ORF">PC129_g19607</name>
</gene>
<comment type="caution">
    <text evidence="1">The sequence shown here is derived from an EMBL/GenBank/DDBJ whole genome shotgun (WGS) entry which is preliminary data.</text>
</comment>
<evidence type="ECO:0000313" key="2">
    <source>
        <dbReference type="Proteomes" id="UP000760860"/>
    </source>
</evidence>
<dbReference type="InterPro" id="IPR043502">
    <property type="entry name" value="DNA/RNA_pol_sf"/>
</dbReference>
<accession>A0A8T1HAB2</accession>
<name>A0A8T1HAB2_9STRA</name>
<sequence>MSPLSSGASSTVDPSIVEENIAVSVVTGSVDSKVEDAIDKEYLSIMSLPASYRSLIRQAVYQLVKNEELNFEFEACRKQRESLCDVKRELGEGLLSIVSSLGGTVPAKMRPHVMKYATERFERETKLIRFKLRTRVPRGCEEQPHEKPRPSKRVRFELSTQFSTYCEELGDLGSTFADVEKVGQYVCVVRDSDRHMRKPGLVEVSADEDDLNGDVHGLVPEGKHVIGSVGGAEAVSAGYIDCVPVELLFDSGAIASLVDYRVLHRIGKAEEPLGPYEQSLRGVGRPENPHTRIDRLHVDAILGTDALQAFRAVIDLDDSTLTLKSTGEVFRLGSSRVEEMFVARIGSTMHLPPGGQALVRTEVQGRAPDGLTVLVKGLPDLDATLKVARTLCCGEGGQLVVEVCNASTEDMVIKKGTQLAAASVVPESAFENLPMYAGDDVTENVSSAPHSTSWVDAMISAVAKTVGQSSDPMPELEEVLQEELDIDFSSSKLSEEQQSLMRALLESFRDMFVETSMNPGRTDLMEFSIDTGKHPPLKQRPYRVSKAEGGVKEAEIQKYLELKFIRPSMNPWASPVLMIRKPDVVFDSASTTGD</sequence>
<dbReference type="SUPFAM" id="SSF51283">
    <property type="entry name" value="dUTPase-like"/>
    <property type="match status" value="1"/>
</dbReference>
<dbReference type="Gene3D" id="2.40.70.10">
    <property type="entry name" value="Acid Proteases"/>
    <property type="match status" value="1"/>
</dbReference>
<dbReference type="EMBL" id="RCMV01001280">
    <property type="protein sequence ID" value="KAG3209375.1"/>
    <property type="molecule type" value="Genomic_DNA"/>
</dbReference>
<evidence type="ECO:0000313" key="1">
    <source>
        <dbReference type="EMBL" id="KAG3209375.1"/>
    </source>
</evidence>
<dbReference type="SUPFAM" id="SSF56672">
    <property type="entry name" value="DNA/RNA polymerases"/>
    <property type="match status" value="1"/>
</dbReference>
<dbReference type="Proteomes" id="UP000760860">
    <property type="component" value="Unassembled WGS sequence"/>
</dbReference>
<dbReference type="AlphaFoldDB" id="A0A8T1HAB2"/>